<dbReference type="STRING" id="341036.SAMN05660649_02073"/>
<keyword evidence="6" id="KW-1185">Reference proteome</keyword>
<keyword evidence="1" id="KW-0813">Transport</keyword>
<feature type="domain" description="ABC transporter" evidence="4">
    <location>
        <begin position="4"/>
        <end position="252"/>
    </location>
</feature>
<organism evidence="5 6">
    <name type="scientific">Desulfotruncus arcticus DSM 17038</name>
    <dbReference type="NCBI Taxonomy" id="1121424"/>
    <lineage>
        <taxon>Bacteria</taxon>
        <taxon>Bacillati</taxon>
        <taxon>Bacillota</taxon>
        <taxon>Clostridia</taxon>
        <taxon>Eubacteriales</taxon>
        <taxon>Desulfallaceae</taxon>
        <taxon>Desulfotruncus</taxon>
    </lineage>
</organism>
<evidence type="ECO:0000256" key="1">
    <source>
        <dbReference type="ARBA" id="ARBA00022448"/>
    </source>
</evidence>
<dbReference type="Gene3D" id="3.40.50.300">
    <property type="entry name" value="P-loop containing nucleotide triphosphate hydrolases"/>
    <property type="match status" value="1"/>
</dbReference>
<dbReference type="InterPro" id="IPR003593">
    <property type="entry name" value="AAA+_ATPase"/>
</dbReference>
<dbReference type="SUPFAM" id="SSF52540">
    <property type="entry name" value="P-loop containing nucleoside triphosphate hydrolases"/>
    <property type="match status" value="1"/>
</dbReference>
<sequence>MALLKVNHVSKTFKSGNFWGKGRVIEAVKDLSLAINEGVCLGLVGESGCGKTTLGHIILGLEPPQTGQVLFRGKDFYKASSREKKELRKDLQAVFQDYNSALNPKYPVLTAINEPLRNYLRLSPGEEKKRIQELLEMVGLNSEDMYKYPFQFSGGQLQRINIARALALNPKLIVLDEAVSSLDVSVQAQILNLLAELKKELGLSYLFISHDIEAVYYLSDAIAVMYLGQIVESINDMSVFDQLAHPYSRKLLSSVLGIHPHMRKDLSAAFDELLIKPSKAEGCNYINRCDVKVQLCFEEEPALISVSEGHLAACHMIKR</sequence>
<evidence type="ECO:0000313" key="5">
    <source>
        <dbReference type="EMBL" id="SFG57752.1"/>
    </source>
</evidence>
<dbReference type="GO" id="GO:0055085">
    <property type="term" value="P:transmembrane transport"/>
    <property type="evidence" value="ECO:0007669"/>
    <property type="project" value="UniProtKB-ARBA"/>
</dbReference>
<dbReference type="PANTHER" id="PTHR43776">
    <property type="entry name" value="TRANSPORT ATP-BINDING PROTEIN"/>
    <property type="match status" value="1"/>
</dbReference>
<dbReference type="Pfam" id="PF08352">
    <property type="entry name" value="oligo_HPY"/>
    <property type="match status" value="1"/>
</dbReference>
<protein>
    <submittedName>
        <fullName evidence="5">Nickel transport system ATP-binding protein</fullName>
    </submittedName>
</protein>
<dbReference type="GO" id="GO:0015833">
    <property type="term" value="P:peptide transport"/>
    <property type="evidence" value="ECO:0007669"/>
    <property type="project" value="InterPro"/>
</dbReference>
<dbReference type="Pfam" id="PF00005">
    <property type="entry name" value="ABC_tran"/>
    <property type="match status" value="1"/>
</dbReference>
<evidence type="ECO:0000256" key="3">
    <source>
        <dbReference type="ARBA" id="ARBA00022840"/>
    </source>
</evidence>
<keyword evidence="3 5" id="KW-0067">ATP-binding</keyword>
<name>A0A1I2SYF5_9FIRM</name>
<dbReference type="InterPro" id="IPR027417">
    <property type="entry name" value="P-loop_NTPase"/>
</dbReference>
<dbReference type="InterPro" id="IPR050319">
    <property type="entry name" value="ABC_transp_ATP-bind"/>
</dbReference>
<dbReference type="AlphaFoldDB" id="A0A1I2SYF5"/>
<evidence type="ECO:0000256" key="2">
    <source>
        <dbReference type="ARBA" id="ARBA00022741"/>
    </source>
</evidence>
<dbReference type="NCBIfam" id="TIGR01727">
    <property type="entry name" value="oligo_HPY"/>
    <property type="match status" value="1"/>
</dbReference>
<dbReference type="PROSITE" id="PS50893">
    <property type="entry name" value="ABC_TRANSPORTER_2"/>
    <property type="match status" value="1"/>
</dbReference>
<dbReference type="OrthoDB" id="9806285at2"/>
<dbReference type="PANTHER" id="PTHR43776:SF8">
    <property type="entry name" value="ABC TRANSPORTER, ATP-BINDING PROTEIN"/>
    <property type="match status" value="1"/>
</dbReference>
<dbReference type="GO" id="GO:0005524">
    <property type="term" value="F:ATP binding"/>
    <property type="evidence" value="ECO:0007669"/>
    <property type="project" value="UniProtKB-KW"/>
</dbReference>
<dbReference type="PROSITE" id="PS00211">
    <property type="entry name" value="ABC_TRANSPORTER_1"/>
    <property type="match status" value="1"/>
</dbReference>
<dbReference type="CDD" id="cd03257">
    <property type="entry name" value="ABC_NikE_OppD_transporters"/>
    <property type="match status" value="1"/>
</dbReference>
<accession>A0A1I2SYF5</accession>
<evidence type="ECO:0000313" key="6">
    <source>
        <dbReference type="Proteomes" id="UP000199337"/>
    </source>
</evidence>
<dbReference type="InterPro" id="IPR017871">
    <property type="entry name" value="ABC_transporter-like_CS"/>
</dbReference>
<proteinExistence type="predicted"/>
<reference evidence="6" key="1">
    <citation type="submission" date="2016-10" db="EMBL/GenBank/DDBJ databases">
        <authorList>
            <person name="Varghese N."/>
            <person name="Submissions S."/>
        </authorList>
    </citation>
    <scope>NUCLEOTIDE SEQUENCE [LARGE SCALE GENOMIC DNA]</scope>
    <source>
        <strain evidence="6">DSM 17038</strain>
    </source>
</reference>
<dbReference type="InterPro" id="IPR013563">
    <property type="entry name" value="Oligopep_ABC_C"/>
</dbReference>
<dbReference type="Proteomes" id="UP000199337">
    <property type="component" value="Unassembled WGS sequence"/>
</dbReference>
<keyword evidence="2" id="KW-0547">Nucleotide-binding</keyword>
<dbReference type="InterPro" id="IPR003439">
    <property type="entry name" value="ABC_transporter-like_ATP-bd"/>
</dbReference>
<dbReference type="EMBL" id="FOOX01000006">
    <property type="protein sequence ID" value="SFG57752.1"/>
    <property type="molecule type" value="Genomic_DNA"/>
</dbReference>
<dbReference type="SMART" id="SM00382">
    <property type="entry name" value="AAA"/>
    <property type="match status" value="1"/>
</dbReference>
<evidence type="ECO:0000259" key="4">
    <source>
        <dbReference type="PROSITE" id="PS50893"/>
    </source>
</evidence>
<dbReference type="GO" id="GO:0016887">
    <property type="term" value="F:ATP hydrolysis activity"/>
    <property type="evidence" value="ECO:0007669"/>
    <property type="project" value="InterPro"/>
</dbReference>
<gene>
    <name evidence="5" type="ORF">SAMN05660649_02073</name>
</gene>